<keyword evidence="4" id="KW-1185">Reference proteome</keyword>
<dbReference type="PANTHER" id="PTHR34778">
    <property type="entry name" value="OS02G0580700 PROTEIN"/>
    <property type="match status" value="1"/>
</dbReference>
<evidence type="ECO:0000256" key="2">
    <source>
        <dbReference type="SAM" id="MobiDB-lite"/>
    </source>
</evidence>
<protein>
    <submittedName>
        <fullName evidence="3">OLC1v1009442C2</fullName>
    </submittedName>
</protein>
<dbReference type="PANTHER" id="PTHR34778:SF2">
    <property type="entry name" value="OS02G0580700 PROTEIN"/>
    <property type="match status" value="1"/>
</dbReference>
<keyword evidence="1" id="KW-0175">Coiled coil</keyword>
<feature type="region of interest" description="Disordered" evidence="2">
    <location>
        <begin position="482"/>
        <end position="536"/>
    </location>
</feature>
<gene>
    <name evidence="3" type="ORF">OLC1_LOCUS17454</name>
</gene>
<dbReference type="AlphaFoldDB" id="A0AAV1DNX9"/>
<reference evidence="3" key="1">
    <citation type="submission" date="2023-03" db="EMBL/GenBank/DDBJ databases">
        <authorList>
            <person name="Julca I."/>
        </authorList>
    </citation>
    <scope>NUCLEOTIDE SEQUENCE</scope>
</reference>
<organism evidence="3 4">
    <name type="scientific">Oldenlandia corymbosa var. corymbosa</name>
    <dbReference type="NCBI Taxonomy" id="529605"/>
    <lineage>
        <taxon>Eukaryota</taxon>
        <taxon>Viridiplantae</taxon>
        <taxon>Streptophyta</taxon>
        <taxon>Embryophyta</taxon>
        <taxon>Tracheophyta</taxon>
        <taxon>Spermatophyta</taxon>
        <taxon>Magnoliopsida</taxon>
        <taxon>eudicotyledons</taxon>
        <taxon>Gunneridae</taxon>
        <taxon>Pentapetalae</taxon>
        <taxon>asterids</taxon>
        <taxon>lamiids</taxon>
        <taxon>Gentianales</taxon>
        <taxon>Rubiaceae</taxon>
        <taxon>Rubioideae</taxon>
        <taxon>Spermacoceae</taxon>
        <taxon>Hedyotis-Oldenlandia complex</taxon>
        <taxon>Oldenlandia</taxon>
    </lineage>
</organism>
<dbReference type="Proteomes" id="UP001161247">
    <property type="component" value="Chromosome 6"/>
</dbReference>
<feature type="region of interest" description="Disordered" evidence="2">
    <location>
        <begin position="124"/>
        <end position="144"/>
    </location>
</feature>
<sequence>MDGIPASEPLPTAIDEAEKTLALKKAYADMILNTAKEAAARVLVAEQKAKKYKKELEFTKQEAVRMLIRMKQTMETENAEAGVKSMNQQKKIKELELQLDEAEEMILDLRAKLTKFQEQSDDAKFQEQAVHSSREKESANQPCCHSSLSDVEFNSRCLDHHSIVHQFPGPSAEHLTSNSDFDRCLVDNPVFDSIYFRKGGPGSCNSECIRKIRAIEKDLIDGRMPLAVNLDEYKSLVLKNEELGVNYSIPSTSRKLGSVDNVAIEKPSLIDSATKDWSQKIQILRRRRTRQVKCRANARGCRYISGRFVKSQRTFSTISRCNAYLPSSMIVDRSGNLSKRNGRNQAEKVFEKKRKDAVLSSHFKEDLSHGKYEPVSVARRSTRKRKVKQWDGFSTLCRRKGANPQENEGSCKKRKEAHCTAECAEHLSEGKYEDHKCGTQRTNNRKCMEASGDSSNAKVSENGSTLIDVPMQVTPMTTELDNVSLTPTDKKSNRMSRLTDMADSEHRSSKSNADTFSRKARKRQNGLLMNNGSGKHTELDLIPQASAVNESLDDSRGLVQIAHQVGFYILEQHLSLLLFCIKLY</sequence>
<evidence type="ECO:0000313" key="4">
    <source>
        <dbReference type="Proteomes" id="UP001161247"/>
    </source>
</evidence>
<feature type="coiled-coil region" evidence="1">
    <location>
        <begin position="35"/>
        <end position="119"/>
    </location>
</feature>
<name>A0AAV1DNX9_OLDCO</name>
<evidence type="ECO:0000256" key="1">
    <source>
        <dbReference type="SAM" id="Coils"/>
    </source>
</evidence>
<dbReference type="EMBL" id="OX459123">
    <property type="protein sequence ID" value="CAI9109598.1"/>
    <property type="molecule type" value="Genomic_DNA"/>
</dbReference>
<proteinExistence type="predicted"/>
<accession>A0AAV1DNX9</accession>
<evidence type="ECO:0000313" key="3">
    <source>
        <dbReference type="EMBL" id="CAI9109598.1"/>
    </source>
</evidence>